<evidence type="ECO:0000259" key="2">
    <source>
        <dbReference type="Pfam" id="PF03724"/>
    </source>
</evidence>
<dbReference type="RefSeq" id="WP_250194803.1">
    <property type="nucleotide sequence ID" value="NZ_CP097635.1"/>
</dbReference>
<protein>
    <submittedName>
        <fullName evidence="3">META domain-containing protein</fullName>
    </submittedName>
</protein>
<feature type="domain" description="DUF306" evidence="2">
    <location>
        <begin position="35"/>
        <end position="135"/>
    </location>
</feature>
<sequence length="145" mass="15436">MPIASRALPFALLLLAGCAGTPPTSPTSPTLSVAGLWRVDQAMTEPLIDRSQARLDFRPDGTLVGHTSCNSLSASYTLQGDRLAVGPVVTTRRACGPMAMEQEDRILTALEAARTARVRPDGLLELRNAEGRGMLRGTRFMEGGS</sequence>
<dbReference type="Pfam" id="PF03724">
    <property type="entry name" value="META"/>
    <property type="match status" value="1"/>
</dbReference>
<dbReference type="PANTHER" id="PTHR35535">
    <property type="entry name" value="HEAT SHOCK PROTEIN HSLJ"/>
    <property type="match status" value="1"/>
</dbReference>
<reference evidence="3" key="1">
    <citation type="submission" date="2022-05" db="EMBL/GenBank/DDBJ databases">
        <title>An RpoN-dependent PEP-CTERM gene is involved in floc formation of an Aquincola tertiaricarbonis strain.</title>
        <authorList>
            <person name="Qiu D."/>
            <person name="Xia M."/>
        </authorList>
    </citation>
    <scope>NUCLEOTIDE SEQUENCE</scope>
    <source>
        <strain evidence="3">RN12</strain>
    </source>
</reference>
<keyword evidence="1" id="KW-0732">Signal</keyword>
<dbReference type="InterPro" id="IPR005184">
    <property type="entry name" value="DUF306_Meta_HslJ"/>
</dbReference>
<evidence type="ECO:0000256" key="1">
    <source>
        <dbReference type="SAM" id="SignalP"/>
    </source>
</evidence>
<accession>A0ABY4RZW8</accession>
<evidence type="ECO:0000313" key="4">
    <source>
        <dbReference type="Proteomes" id="UP001056201"/>
    </source>
</evidence>
<dbReference type="Proteomes" id="UP001056201">
    <property type="component" value="Chromosome 1"/>
</dbReference>
<dbReference type="Gene3D" id="2.40.128.270">
    <property type="match status" value="1"/>
</dbReference>
<feature type="chain" id="PRO_5047115181" evidence="1">
    <location>
        <begin position="22"/>
        <end position="145"/>
    </location>
</feature>
<dbReference type="InterPro" id="IPR038670">
    <property type="entry name" value="HslJ-like_sf"/>
</dbReference>
<dbReference type="PROSITE" id="PS51257">
    <property type="entry name" value="PROKAR_LIPOPROTEIN"/>
    <property type="match status" value="1"/>
</dbReference>
<dbReference type="PANTHER" id="PTHR35535:SF1">
    <property type="entry name" value="HEAT SHOCK PROTEIN HSLJ"/>
    <property type="match status" value="1"/>
</dbReference>
<name>A0ABY4RZW8_AQUTE</name>
<dbReference type="EMBL" id="CP097635">
    <property type="protein sequence ID" value="URI06541.1"/>
    <property type="molecule type" value="Genomic_DNA"/>
</dbReference>
<organism evidence="3 4">
    <name type="scientific">Aquincola tertiaricarbonis</name>
    <dbReference type="NCBI Taxonomy" id="391953"/>
    <lineage>
        <taxon>Bacteria</taxon>
        <taxon>Pseudomonadati</taxon>
        <taxon>Pseudomonadota</taxon>
        <taxon>Betaproteobacteria</taxon>
        <taxon>Burkholderiales</taxon>
        <taxon>Sphaerotilaceae</taxon>
        <taxon>Aquincola</taxon>
    </lineage>
</organism>
<gene>
    <name evidence="3" type="ORF">MW290_11570</name>
</gene>
<feature type="signal peptide" evidence="1">
    <location>
        <begin position="1"/>
        <end position="21"/>
    </location>
</feature>
<proteinExistence type="predicted"/>
<keyword evidence="4" id="KW-1185">Reference proteome</keyword>
<dbReference type="InterPro" id="IPR053147">
    <property type="entry name" value="Hsp_HslJ-like"/>
</dbReference>
<evidence type="ECO:0000313" key="3">
    <source>
        <dbReference type="EMBL" id="URI06541.1"/>
    </source>
</evidence>